<dbReference type="Gene3D" id="1.20.1280.50">
    <property type="match status" value="1"/>
</dbReference>
<reference evidence="7" key="1">
    <citation type="submission" date="2018-11" db="EMBL/GenBank/DDBJ databases">
        <authorList>
            <consortium name="Pathogen Informatics"/>
        </authorList>
    </citation>
    <scope>NUCLEOTIDE SEQUENCE [LARGE SCALE GENOMIC DNA]</scope>
</reference>
<dbReference type="InterPro" id="IPR001810">
    <property type="entry name" value="F-box_dom"/>
</dbReference>
<evidence type="ECO:0000259" key="6">
    <source>
        <dbReference type="Pfam" id="PF19270"/>
    </source>
</evidence>
<gene>
    <name evidence="7" type="ORF">TCNE_LOCUS16220</name>
</gene>
<dbReference type="Pfam" id="PF12937">
    <property type="entry name" value="F-box-like"/>
    <property type="match status" value="1"/>
</dbReference>
<evidence type="ECO:0000259" key="5">
    <source>
        <dbReference type="Pfam" id="PF12937"/>
    </source>
</evidence>
<evidence type="ECO:0000313" key="7">
    <source>
        <dbReference type="EMBL" id="VDM47541.1"/>
    </source>
</evidence>
<dbReference type="AlphaFoldDB" id="A0A3P7GG25"/>
<feature type="region of interest" description="Disordered" evidence="3">
    <location>
        <begin position="297"/>
        <end position="321"/>
    </location>
</feature>
<dbReference type="Gene3D" id="3.30.1120.50">
    <property type="entry name" value="Pepsin inhibitor-3"/>
    <property type="match status" value="2"/>
</dbReference>
<name>A0A3P7GG25_TOXCA</name>
<dbReference type="GO" id="GO:0005737">
    <property type="term" value="C:cytoplasm"/>
    <property type="evidence" value="ECO:0007669"/>
    <property type="project" value="TreeGrafter"/>
</dbReference>
<dbReference type="SUPFAM" id="SSF55149">
    <property type="entry name" value="Pepsin inhibitor-3"/>
    <property type="match status" value="1"/>
</dbReference>
<keyword evidence="2" id="KW-0175">Coiled coil</keyword>
<sequence>MVASLIFVLSAHPFHSENEEDEYDEFSKYGCHVEEGNLLFYDDAFVRNLTNDEQKENEKYQAEMEKHNEAFEKFLESAPVDEHGFVNFSGSNLPNYPNDPSFCEGLEKVDLGDCFVLNGKLYKDNKPKRDLTEDEKKKLEEYSKLQQKSFEEWFNGIFEALYIMPLERRLPRLRVVEEEAEDDGDRESTSKLVPLFEEEDNECSVNENLSRNSPSSQRPPDREATLESFRHEWKAELDSKNKVVKSNEIKPVPPRLPKTQPEQVKFEKASSLFLEGVELERRGEMCDAVQRYMAANSPDSRGRVRSRSRSDPIDGVEEDSDLEGTLQRRLNDRGTMIEPDRYGDVCPFALLPAELLMTIVKYVVGSELDVRCLEMLSMTCAGFYLISRDEELWRTICQRVFGEHRITSEDETVYGCWRQVYISRPHVYLHGVYIGKCTYIRHGEASFQDQFYRPWHIVVYYRFMKFFADGTALMITSSEKPAQIVSQLKSKSTRLSGVLLGRYRPIGQDRIAAQVSQRTVFLHL</sequence>
<dbReference type="Pfam" id="PF19270">
    <property type="entry name" value="FBO_C"/>
    <property type="match status" value="1"/>
</dbReference>
<dbReference type="InterPro" id="IPR010480">
    <property type="entry name" value="Pepsin-I3"/>
</dbReference>
<feature type="compositionally biased region" description="Polar residues" evidence="3">
    <location>
        <begin position="203"/>
        <end position="218"/>
    </location>
</feature>
<dbReference type="Pfam" id="PF06394">
    <property type="entry name" value="Pepsin-I3"/>
    <property type="match status" value="1"/>
</dbReference>
<dbReference type="PANTHER" id="PTHR12874">
    <property type="entry name" value="F-BOX ONLY PROTEIN 48-RELATED"/>
    <property type="match status" value="1"/>
</dbReference>
<dbReference type="PANTHER" id="PTHR12874:SF29">
    <property type="entry name" value="F-BOX ONLY PROTEIN 9"/>
    <property type="match status" value="1"/>
</dbReference>
<feature type="domain" description="F-box" evidence="5">
    <location>
        <begin position="349"/>
        <end position="399"/>
    </location>
</feature>
<feature type="region of interest" description="Disordered" evidence="3">
    <location>
        <begin position="177"/>
        <end position="226"/>
    </location>
</feature>
<feature type="coiled-coil region" evidence="2">
    <location>
        <begin position="46"/>
        <end position="77"/>
    </location>
</feature>
<organism evidence="7">
    <name type="scientific">Toxocara canis</name>
    <name type="common">Canine roundworm</name>
    <dbReference type="NCBI Taxonomy" id="6265"/>
    <lineage>
        <taxon>Eukaryota</taxon>
        <taxon>Metazoa</taxon>
        <taxon>Ecdysozoa</taxon>
        <taxon>Nematoda</taxon>
        <taxon>Chromadorea</taxon>
        <taxon>Rhabditida</taxon>
        <taxon>Spirurina</taxon>
        <taxon>Ascaridomorpha</taxon>
        <taxon>Ascaridoidea</taxon>
        <taxon>Toxocaridae</taxon>
        <taxon>Toxocara</taxon>
    </lineage>
</organism>
<dbReference type="GO" id="GO:0031146">
    <property type="term" value="P:SCF-dependent proteasomal ubiquitin-dependent protein catabolic process"/>
    <property type="evidence" value="ECO:0007669"/>
    <property type="project" value="TreeGrafter"/>
</dbReference>
<evidence type="ECO:0000256" key="2">
    <source>
        <dbReference type="SAM" id="Coils"/>
    </source>
</evidence>
<keyword evidence="1" id="KW-0833">Ubl conjugation pathway</keyword>
<accession>A0A3P7GG25</accession>
<dbReference type="EMBL" id="UYWY01023419">
    <property type="protein sequence ID" value="VDM47541.1"/>
    <property type="molecule type" value="Genomic_DNA"/>
</dbReference>
<evidence type="ECO:0008006" key="8">
    <source>
        <dbReference type="Google" id="ProtNLM"/>
    </source>
</evidence>
<feature type="domain" description="F-box protein Hrt3/FBXO9 C-terminal" evidence="6">
    <location>
        <begin position="414"/>
        <end position="515"/>
    </location>
</feature>
<dbReference type="InterPro" id="IPR038412">
    <property type="entry name" value="Pepsin-I3_sf"/>
</dbReference>
<dbReference type="InterPro" id="IPR045464">
    <property type="entry name" value="Hrt3/FBXO9_C"/>
</dbReference>
<proteinExistence type="predicted"/>
<dbReference type="GO" id="GO:0019005">
    <property type="term" value="C:SCF ubiquitin ligase complex"/>
    <property type="evidence" value="ECO:0007669"/>
    <property type="project" value="TreeGrafter"/>
</dbReference>
<evidence type="ECO:0000256" key="1">
    <source>
        <dbReference type="ARBA" id="ARBA00022786"/>
    </source>
</evidence>
<dbReference type="CDD" id="cd22089">
    <property type="entry name" value="F-box_FBXO9"/>
    <property type="match status" value="1"/>
</dbReference>
<dbReference type="InterPro" id="IPR036047">
    <property type="entry name" value="F-box-like_dom_sf"/>
</dbReference>
<protein>
    <recommendedName>
        <fullName evidence="8">F-box only protein 9</fullName>
    </recommendedName>
</protein>
<evidence type="ECO:0000259" key="4">
    <source>
        <dbReference type="Pfam" id="PF06394"/>
    </source>
</evidence>
<dbReference type="SUPFAM" id="SSF81383">
    <property type="entry name" value="F-box domain"/>
    <property type="match status" value="1"/>
</dbReference>
<evidence type="ECO:0000256" key="3">
    <source>
        <dbReference type="SAM" id="MobiDB-lite"/>
    </source>
</evidence>
<feature type="domain" description="Pepsin inhibitor-3-like repeated" evidence="4">
    <location>
        <begin position="29"/>
        <end position="76"/>
    </location>
</feature>